<protein>
    <submittedName>
        <fullName evidence="2">Guanylate kinase</fullName>
    </submittedName>
</protein>
<comment type="caution">
    <text evidence="2">The sequence shown here is derived from an EMBL/GenBank/DDBJ whole genome shotgun (WGS) entry which is preliminary data.</text>
</comment>
<organism evidence="2 3">
    <name type="scientific">Paenibacillus agilis</name>
    <dbReference type="NCBI Taxonomy" id="3020863"/>
    <lineage>
        <taxon>Bacteria</taxon>
        <taxon>Bacillati</taxon>
        <taxon>Bacillota</taxon>
        <taxon>Bacilli</taxon>
        <taxon>Bacillales</taxon>
        <taxon>Paenibacillaceae</taxon>
        <taxon>Paenibacillus</taxon>
    </lineage>
</organism>
<dbReference type="SMART" id="SM00072">
    <property type="entry name" value="GuKc"/>
    <property type="match status" value="1"/>
</dbReference>
<keyword evidence="2" id="KW-0418">Kinase</keyword>
<dbReference type="InterPro" id="IPR020590">
    <property type="entry name" value="Guanylate_kinase_CS"/>
</dbReference>
<dbReference type="PANTHER" id="PTHR23122">
    <property type="entry name" value="MEMBRANE-ASSOCIATED GUANYLATE KINASE MAGUK"/>
    <property type="match status" value="1"/>
</dbReference>
<dbReference type="PROSITE" id="PS00856">
    <property type="entry name" value="GUANYLATE_KINASE_1"/>
    <property type="match status" value="1"/>
</dbReference>
<name>A0A559IEX0_9BACL</name>
<keyword evidence="2" id="KW-0808">Transferase</keyword>
<dbReference type="InterPro" id="IPR027417">
    <property type="entry name" value="P-loop_NTPase"/>
</dbReference>
<dbReference type="InterPro" id="IPR008145">
    <property type="entry name" value="GK/Ca_channel_bsu"/>
</dbReference>
<evidence type="ECO:0000313" key="2">
    <source>
        <dbReference type="EMBL" id="TVX86013.1"/>
    </source>
</evidence>
<reference evidence="2 3" key="1">
    <citation type="submission" date="2019-07" db="EMBL/GenBank/DDBJ databases">
        <authorList>
            <person name="Kim J."/>
        </authorList>
    </citation>
    <scope>NUCLEOTIDE SEQUENCE [LARGE SCALE GENOMIC DNA]</scope>
    <source>
        <strain evidence="2 3">N4</strain>
    </source>
</reference>
<evidence type="ECO:0000313" key="3">
    <source>
        <dbReference type="Proteomes" id="UP000318102"/>
    </source>
</evidence>
<dbReference type="Gene3D" id="3.40.50.300">
    <property type="entry name" value="P-loop containing nucleotide triphosphate hydrolases"/>
    <property type="match status" value="1"/>
</dbReference>
<dbReference type="InterPro" id="IPR008144">
    <property type="entry name" value="Guanylate_kin-like_dom"/>
</dbReference>
<proteinExistence type="predicted"/>
<dbReference type="AlphaFoldDB" id="A0A559IEX0"/>
<gene>
    <name evidence="2" type="ORF">FPZ44_24005</name>
</gene>
<dbReference type="EMBL" id="VNJK01000006">
    <property type="protein sequence ID" value="TVX86013.1"/>
    <property type="molecule type" value="Genomic_DNA"/>
</dbReference>
<dbReference type="InterPro" id="IPR050716">
    <property type="entry name" value="MAGUK"/>
</dbReference>
<dbReference type="OrthoDB" id="1033810at2"/>
<dbReference type="GO" id="GO:0016301">
    <property type="term" value="F:kinase activity"/>
    <property type="evidence" value="ECO:0007669"/>
    <property type="project" value="UniProtKB-KW"/>
</dbReference>
<feature type="domain" description="Guanylate kinase-like" evidence="1">
    <location>
        <begin position="1"/>
        <end position="174"/>
    </location>
</feature>
<dbReference type="PROSITE" id="PS50052">
    <property type="entry name" value="GUANYLATE_KINASE_2"/>
    <property type="match status" value="1"/>
</dbReference>
<dbReference type="RefSeq" id="WP_144994767.1">
    <property type="nucleotide sequence ID" value="NZ_VNJK01000006.1"/>
</dbReference>
<dbReference type="SUPFAM" id="SSF52540">
    <property type="entry name" value="P-loop containing nucleoside triphosphate hydrolases"/>
    <property type="match status" value="1"/>
</dbReference>
<dbReference type="Pfam" id="PF00625">
    <property type="entry name" value="Guanylate_kin"/>
    <property type="match status" value="1"/>
</dbReference>
<sequence>MIFCLIGHSSSGKSTVERNLEEVGYPRIISYTTRPMREKEKDGVDYHFIERSTFAELEKQGFFAEKARYRDWYYGLSLNGIDYKNKDYIVVVTTHGYDELVRVVGEENVIAIHIKVEERERIIRQLNRGDEVDEVFRRIYTDRKDFAGVEDICHFTVINNGMTETMQDVTHIINLLGNAK</sequence>
<accession>A0A559IEX0</accession>
<evidence type="ECO:0000259" key="1">
    <source>
        <dbReference type="PROSITE" id="PS50052"/>
    </source>
</evidence>
<dbReference type="Proteomes" id="UP000318102">
    <property type="component" value="Unassembled WGS sequence"/>
</dbReference>
<keyword evidence="3" id="KW-1185">Reference proteome</keyword>